<proteinExistence type="predicted"/>
<dbReference type="InterPro" id="IPR016032">
    <property type="entry name" value="Sig_transdc_resp-reg_C-effctor"/>
</dbReference>
<protein>
    <submittedName>
        <fullName evidence="3">LuxR C-terminal-related transcriptional regulator</fullName>
    </submittedName>
</protein>
<feature type="compositionally biased region" description="Basic and acidic residues" evidence="1">
    <location>
        <begin position="752"/>
        <end position="763"/>
    </location>
</feature>
<dbReference type="InterPro" id="IPR027417">
    <property type="entry name" value="P-loop_NTPase"/>
</dbReference>
<dbReference type="PANTHER" id="PTHR47691:SF3">
    <property type="entry name" value="HTH-TYPE TRANSCRIPTIONAL REGULATOR RV0890C-RELATED"/>
    <property type="match status" value="1"/>
</dbReference>
<dbReference type="InterPro" id="IPR058852">
    <property type="entry name" value="HTH_77"/>
</dbReference>
<dbReference type="InterPro" id="IPR036388">
    <property type="entry name" value="WH-like_DNA-bd_sf"/>
</dbReference>
<evidence type="ECO:0000259" key="2">
    <source>
        <dbReference type="PROSITE" id="PS50043"/>
    </source>
</evidence>
<dbReference type="PROSITE" id="PS50043">
    <property type="entry name" value="HTH_LUXR_2"/>
    <property type="match status" value="1"/>
</dbReference>
<gene>
    <name evidence="3" type="ORF">MMF93_23635</name>
</gene>
<dbReference type="SUPFAM" id="SSF46894">
    <property type="entry name" value="C-terminal effector domain of the bipartite response regulators"/>
    <property type="match status" value="1"/>
</dbReference>
<evidence type="ECO:0000313" key="3">
    <source>
        <dbReference type="EMBL" id="UNS99118.1"/>
    </source>
</evidence>
<dbReference type="Gene3D" id="1.10.10.10">
    <property type="entry name" value="Winged helix-like DNA-binding domain superfamily/Winged helix DNA-binding domain"/>
    <property type="match status" value="1"/>
</dbReference>
<feature type="domain" description="HTH luxR-type" evidence="2">
    <location>
        <begin position="768"/>
        <end position="833"/>
    </location>
</feature>
<dbReference type="PRINTS" id="PR00038">
    <property type="entry name" value="HTHLUXR"/>
</dbReference>
<evidence type="ECO:0000256" key="1">
    <source>
        <dbReference type="SAM" id="MobiDB-lite"/>
    </source>
</evidence>
<keyword evidence="4" id="KW-1185">Reference proteome</keyword>
<dbReference type="PROSITE" id="PS00622">
    <property type="entry name" value="HTH_LUXR_1"/>
    <property type="match status" value="1"/>
</dbReference>
<organism evidence="3 4">
    <name type="scientific">Streptomyces tubbatahanensis</name>
    <dbReference type="NCBI Taxonomy" id="2923272"/>
    <lineage>
        <taxon>Bacteria</taxon>
        <taxon>Bacillati</taxon>
        <taxon>Actinomycetota</taxon>
        <taxon>Actinomycetes</taxon>
        <taxon>Kitasatosporales</taxon>
        <taxon>Streptomycetaceae</taxon>
        <taxon>Streptomyces</taxon>
    </lineage>
</organism>
<dbReference type="PANTHER" id="PTHR47691">
    <property type="entry name" value="REGULATOR-RELATED"/>
    <property type="match status" value="1"/>
</dbReference>
<dbReference type="EMBL" id="CP093846">
    <property type="protein sequence ID" value="UNS99118.1"/>
    <property type="molecule type" value="Genomic_DNA"/>
</dbReference>
<dbReference type="RefSeq" id="WP_242754601.1">
    <property type="nucleotide sequence ID" value="NZ_CP093846.1"/>
</dbReference>
<dbReference type="Gene3D" id="3.40.50.300">
    <property type="entry name" value="P-loop containing nucleotide triphosphate hydrolases"/>
    <property type="match status" value="1"/>
</dbReference>
<feature type="region of interest" description="Disordered" evidence="1">
    <location>
        <begin position="748"/>
        <end position="774"/>
    </location>
</feature>
<dbReference type="InterPro" id="IPR000792">
    <property type="entry name" value="Tscrpt_reg_LuxR_C"/>
</dbReference>
<accession>A0ABY3XX68</accession>
<dbReference type="Proteomes" id="UP001202244">
    <property type="component" value="Chromosome"/>
</dbReference>
<dbReference type="SUPFAM" id="SSF52540">
    <property type="entry name" value="P-loop containing nucleoside triphosphate hydrolases"/>
    <property type="match status" value="1"/>
</dbReference>
<name>A0ABY3XX68_9ACTN</name>
<evidence type="ECO:0000313" key="4">
    <source>
        <dbReference type="Proteomes" id="UP001202244"/>
    </source>
</evidence>
<dbReference type="SMART" id="SM00421">
    <property type="entry name" value="HTH_LUXR"/>
    <property type="match status" value="1"/>
</dbReference>
<reference evidence="3 4" key="1">
    <citation type="journal article" date="2023" name="Microbiol. Spectr.">
        <title>Synergy between Genome Mining, Metabolomics, and Bioinformatics Uncovers Antibacterial Chlorinated Carbazole Alkaloids and Their Biosynthetic Gene Cluster from Streptomyces tubbatahanensis sp. nov., a Novel Actinomycete Isolated from Sulu Sea, Philippines.</title>
        <authorList>
            <person name="Tenebro C.P."/>
            <person name="Trono D.J.V.L."/>
            <person name="Balida L.A.P."/>
            <person name="Bayog L.K.A."/>
            <person name="Bruna J.R."/>
            <person name="Sabido E.M."/>
            <person name="Caspe D.P.C."/>
            <person name="de Los Santos E.L.C."/>
            <person name="Saludes J.P."/>
            <person name="Dalisay D.S."/>
        </authorList>
    </citation>
    <scope>NUCLEOTIDE SEQUENCE [LARGE SCALE GENOMIC DNA]</scope>
    <source>
        <strain evidence="3 4">DSD3025</strain>
    </source>
</reference>
<dbReference type="CDD" id="cd06170">
    <property type="entry name" value="LuxR_C_like"/>
    <property type="match status" value="1"/>
</dbReference>
<sequence length="834" mass="86182">MFAPERGLGDTVPDTPQGGGPPRDTRPAVGPLTGPGFGALHGRREEVDLLAGLLAGEEDRLITLTGPAGVGKSHLAHAAVAARLRHGPVPVLWADLAEASGAASLWSAVGAPTGSRAEERIGAAKLLVVLDNSDPVAADVALHLSSLLRACPRLQVLVTSRVPLDIRAERLVLVGPLPTGAGSPAQRLFTDRVGPYYRAGLADGDGPSVVDEICRVVDGMPLAIELAAEAVGSEGPHDVLAKLRSGAAAGGRRLRDAPARHASVASALRWAARPSSTAERALLDGLAVFEAPVGLSEAGRVAELDRARTVAGVDSLVRASLLLSGTGPDGTPQFRLPQPVRAHYRTRLAERPAALADALDRHADRCTAFAVGIGDRLRRGHDVAQLLSLVAIRLPDLRRATRHLRGRGDHAAALRLLTALEVPLLHHGLAPDAVEELAESAAPRRAEAGGPLTATALLAVARWSLEHGALRRAEEARDAADAAAAGHPAARARVAALSGELLRRRGDPVAAGALLGSALQDLCAAGDTLGAAAARRSQALSRAALGDPEAETPVLTALAEAPTVPGPPGPGTMEAPAPVGTTVVPAEASAAPAETSEPADAGTFGQAGGGPGPWADPVSPVAVRAALLAALARVRWTLGRTDEAYEDVRESMRLLLCTGGPAQVAEALETLALVIGRPGDGAQPEAQARVLACAESIRRRHGLGPAEDAALGTVSAQLHEELEARALRQIRRGAQEVSLHDALIAGLFAPGPRREPPGRREPAGRAAVPAAPHGLTPRQHEIALLVTEGLTNRQIGTALGISEWTVTNHLRAVMQKLECGSRVQVVRALQRSQR</sequence>
<dbReference type="PRINTS" id="PR00364">
    <property type="entry name" value="DISEASERSIST"/>
</dbReference>
<feature type="region of interest" description="Disordered" evidence="1">
    <location>
        <begin position="1"/>
        <end position="39"/>
    </location>
</feature>
<dbReference type="Pfam" id="PF25872">
    <property type="entry name" value="HTH_77"/>
    <property type="match status" value="1"/>
</dbReference>
<dbReference type="Pfam" id="PF00196">
    <property type="entry name" value="GerE"/>
    <property type="match status" value="1"/>
</dbReference>